<dbReference type="EMBL" id="KZ305036">
    <property type="protein sequence ID" value="PIA43542.1"/>
    <property type="molecule type" value="Genomic_DNA"/>
</dbReference>
<gene>
    <name evidence="7" type="ORF">AQUCO_01900141v1</name>
</gene>
<dbReference type="GO" id="GO:0016020">
    <property type="term" value="C:membrane"/>
    <property type="evidence" value="ECO:0007669"/>
    <property type="project" value="UniProtKB-SubCell"/>
</dbReference>
<dbReference type="PANTHER" id="PTHR31042">
    <property type="entry name" value="CORE-2/I-BRANCHING BETA-1,6-N-ACETYLGLUCOSAMINYLTRANSFERASE FAMILY PROTEIN-RELATED"/>
    <property type="match status" value="1"/>
</dbReference>
<dbReference type="Pfam" id="PF02485">
    <property type="entry name" value="Branch"/>
    <property type="match status" value="1"/>
</dbReference>
<dbReference type="Proteomes" id="UP000230069">
    <property type="component" value="Unassembled WGS sequence"/>
</dbReference>
<dbReference type="InterPro" id="IPR003406">
    <property type="entry name" value="Glyco_trans_14"/>
</dbReference>
<keyword evidence="4 6" id="KW-0472">Membrane</keyword>
<dbReference type="GO" id="GO:0016757">
    <property type="term" value="F:glycosyltransferase activity"/>
    <property type="evidence" value="ECO:0007669"/>
    <property type="project" value="UniProtKB-KW"/>
</dbReference>
<accession>A0A2G5DJ97</accession>
<protein>
    <submittedName>
        <fullName evidence="7">Uncharacterized protein</fullName>
    </submittedName>
</protein>
<name>A0A2G5DJ97_AQUCA</name>
<keyword evidence="5" id="KW-0325">Glycoprotein</keyword>
<dbReference type="EMBL" id="KZ305036">
    <property type="protein sequence ID" value="PIA43543.1"/>
    <property type="molecule type" value="Genomic_DNA"/>
</dbReference>
<dbReference type="STRING" id="218851.A0A2G5DJ97"/>
<comment type="subcellular location">
    <subcellularLocation>
        <location evidence="1">Membrane</location>
        <topology evidence="1">Single-pass type II membrane protein</topology>
    </subcellularLocation>
</comment>
<evidence type="ECO:0000256" key="2">
    <source>
        <dbReference type="ARBA" id="ARBA00022676"/>
    </source>
</evidence>
<evidence type="ECO:0000313" key="8">
    <source>
        <dbReference type="Proteomes" id="UP000230069"/>
    </source>
</evidence>
<proteinExistence type="predicted"/>
<keyword evidence="8" id="KW-1185">Reference proteome</keyword>
<evidence type="ECO:0000313" key="7">
    <source>
        <dbReference type="EMBL" id="PIA43542.1"/>
    </source>
</evidence>
<dbReference type="OrthoDB" id="191334at2759"/>
<dbReference type="AlphaFoldDB" id="A0A2G5DJ97"/>
<keyword evidence="6" id="KW-1133">Transmembrane helix</keyword>
<feature type="transmembrane region" description="Helical" evidence="6">
    <location>
        <begin position="21"/>
        <end position="44"/>
    </location>
</feature>
<sequence>MSIEEGKDSNRSVQSRVFPLRLLQCFVLFMVLGIGFLVLSMYYFGVQNVANKTRINFQSCFQVPVTLQQWIKPPSNLMHKMSDEELFWRATFVPRVKKYPFKRAPKVAFMFLTRGPLPLAPLWERFLKGHEGLYSIYIHSLPTYRPNFPPDSVFYQRQIPSQV</sequence>
<keyword evidence="3" id="KW-0808">Transferase</keyword>
<keyword evidence="6" id="KW-0812">Transmembrane</keyword>
<evidence type="ECO:0000256" key="5">
    <source>
        <dbReference type="ARBA" id="ARBA00023180"/>
    </source>
</evidence>
<evidence type="ECO:0000256" key="1">
    <source>
        <dbReference type="ARBA" id="ARBA00004606"/>
    </source>
</evidence>
<evidence type="ECO:0000256" key="3">
    <source>
        <dbReference type="ARBA" id="ARBA00022679"/>
    </source>
</evidence>
<dbReference type="InterPro" id="IPR044174">
    <property type="entry name" value="BC10-like"/>
</dbReference>
<keyword evidence="2" id="KW-0328">Glycosyltransferase</keyword>
<evidence type="ECO:0000256" key="4">
    <source>
        <dbReference type="ARBA" id="ARBA00023136"/>
    </source>
</evidence>
<evidence type="ECO:0000256" key="6">
    <source>
        <dbReference type="SAM" id="Phobius"/>
    </source>
</evidence>
<reference evidence="7 8" key="1">
    <citation type="submission" date="2017-09" db="EMBL/GenBank/DDBJ databases">
        <title>WGS assembly of Aquilegia coerulea Goldsmith.</title>
        <authorList>
            <person name="Hodges S."/>
            <person name="Kramer E."/>
            <person name="Nordborg M."/>
            <person name="Tomkins J."/>
            <person name="Borevitz J."/>
            <person name="Derieg N."/>
            <person name="Yan J."/>
            <person name="Mihaltcheva S."/>
            <person name="Hayes R.D."/>
            <person name="Rokhsar D."/>
        </authorList>
    </citation>
    <scope>NUCLEOTIDE SEQUENCE [LARGE SCALE GENOMIC DNA]</scope>
    <source>
        <strain evidence="8">cv. Goldsmith</strain>
    </source>
</reference>
<organism evidence="7 8">
    <name type="scientific">Aquilegia coerulea</name>
    <name type="common">Rocky mountain columbine</name>
    <dbReference type="NCBI Taxonomy" id="218851"/>
    <lineage>
        <taxon>Eukaryota</taxon>
        <taxon>Viridiplantae</taxon>
        <taxon>Streptophyta</taxon>
        <taxon>Embryophyta</taxon>
        <taxon>Tracheophyta</taxon>
        <taxon>Spermatophyta</taxon>
        <taxon>Magnoliopsida</taxon>
        <taxon>Ranunculales</taxon>
        <taxon>Ranunculaceae</taxon>
        <taxon>Thalictroideae</taxon>
        <taxon>Aquilegia</taxon>
    </lineage>
</organism>
<dbReference type="PANTHER" id="PTHR31042:SF8">
    <property type="entry name" value="CORE-2_I-BRANCHING BETA-1,6-N-ACETYLGLUCOSAMINYLTRANSFERASE FAMILY PROTEIN"/>
    <property type="match status" value="1"/>
</dbReference>